<proteinExistence type="predicted"/>
<keyword evidence="2" id="KW-1185">Reference proteome</keyword>
<dbReference type="OrthoDB" id="2287879at2759"/>
<evidence type="ECO:0000313" key="2">
    <source>
        <dbReference type="Proteomes" id="UP000193560"/>
    </source>
</evidence>
<gene>
    <name evidence="1" type="ORF">BCR42DRAFT_78031</name>
</gene>
<dbReference type="Proteomes" id="UP000193560">
    <property type="component" value="Unassembled WGS sequence"/>
</dbReference>
<organism evidence="1 2">
    <name type="scientific">Absidia repens</name>
    <dbReference type="NCBI Taxonomy" id="90262"/>
    <lineage>
        <taxon>Eukaryota</taxon>
        <taxon>Fungi</taxon>
        <taxon>Fungi incertae sedis</taxon>
        <taxon>Mucoromycota</taxon>
        <taxon>Mucoromycotina</taxon>
        <taxon>Mucoromycetes</taxon>
        <taxon>Mucorales</taxon>
        <taxon>Cunninghamellaceae</taxon>
        <taxon>Absidia</taxon>
    </lineage>
</organism>
<dbReference type="AlphaFoldDB" id="A0A1X2IAT8"/>
<accession>A0A1X2IAT8</accession>
<evidence type="ECO:0000313" key="1">
    <source>
        <dbReference type="EMBL" id="ORZ12844.1"/>
    </source>
</evidence>
<name>A0A1X2IAT8_9FUNG</name>
<protein>
    <submittedName>
        <fullName evidence="1">Uncharacterized protein</fullName>
    </submittedName>
</protein>
<sequence length="517" mass="58853">MYHVEFSQSTTSQRQEAPEIMMNLTQLQVPEDILRVQAIEKRGNIIIYQVITRDGNFSTCQVDLGSSPTVINRTTDTLKKAISDTLADLSEMESSQIEMDAYHEDINRQLVVLNKTLYTLQTAALKKKRQNSVDFSLNIVPFIKYASITSQPQACLQIRIHTKLDLNWTDWHLNIDISSQRTTKQESDTYALNESDYSIGKTFLLPLVGFEHDHDDDTGNVQTWERDLELDQVQCPFPLDIYVSLSMNMNTNMAIEKDSSMPEYLPASNNASNSCTSFLVTFMVVDHLHFAKPLSNSRKKQLKQNGLKDVTAQLLQSWKCSTDIPGMNSTDLKHNILNYETSNIRLRFVAPANADDLFRNILSTLLSEGKSSDEVERLIDDAEHAYLSLGSHPLFPATITLSKVSVKPNQDLHVNIQLCSLSALVLAKIETSLLSRLQPYAMDDDGDNTGANLNMQDSSAYYQTHRLLENQLVSLEKCYQQEDTDNDDEIWQKFKTTWDTIRQLQNDTWLCIHDFSI</sequence>
<reference evidence="1 2" key="1">
    <citation type="submission" date="2016-07" db="EMBL/GenBank/DDBJ databases">
        <title>Pervasive Adenine N6-methylation of Active Genes in Fungi.</title>
        <authorList>
            <consortium name="DOE Joint Genome Institute"/>
            <person name="Mondo S.J."/>
            <person name="Dannebaum R.O."/>
            <person name="Kuo R.C."/>
            <person name="Labutti K."/>
            <person name="Haridas S."/>
            <person name="Kuo A."/>
            <person name="Salamov A."/>
            <person name="Ahrendt S.R."/>
            <person name="Lipzen A."/>
            <person name="Sullivan W."/>
            <person name="Andreopoulos W.B."/>
            <person name="Clum A."/>
            <person name="Lindquist E."/>
            <person name="Daum C."/>
            <person name="Ramamoorthy G.K."/>
            <person name="Gryganskyi A."/>
            <person name="Culley D."/>
            <person name="Magnuson J.K."/>
            <person name="James T.Y."/>
            <person name="O'Malley M.A."/>
            <person name="Stajich J.E."/>
            <person name="Spatafora J.W."/>
            <person name="Visel A."/>
            <person name="Grigoriev I.V."/>
        </authorList>
    </citation>
    <scope>NUCLEOTIDE SEQUENCE [LARGE SCALE GENOMIC DNA]</scope>
    <source>
        <strain evidence="1 2">NRRL 1336</strain>
    </source>
</reference>
<comment type="caution">
    <text evidence="1">The sequence shown here is derived from an EMBL/GenBank/DDBJ whole genome shotgun (WGS) entry which is preliminary data.</text>
</comment>
<dbReference type="EMBL" id="MCGE01000018">
    <property type="protein sequence ID" value="ORZ12844.1"/>
    <property type="molecule type" value="Genomic_DNA"/>
</dbReference>